<dbReference type="NCBIfam" id="TIGR00492">
    <property type="entry name" value="alr"/>
    <property type="match status" value="1"/>
</dbReference>
<feature type="binding site" evidence="4">
    <location>
        <position position="131"/>
    </location>
    <ligand>
        <name>substrate</name>
    </ligand>
</feature>
<reference evidence="7" key="1">
    <citation type="journal article" date="2019" name="Int. J. Syst. Evol. Microbiol.">
        <title>The Global Catalogue of Microorganisms (GCM) 10K type strain sequencing project: providing services to taxonomists for standard genome sequencing and annotation.</title>
        <authorList>
            <consortium name="The Broad Institute Genomics Platform"/>
            <consortium name="The Broad Institute Genome Sequencing Center for Infectious Disease"/>
            <person name="Wu L."/>
            <person name="Ma J."/>
        </authorList>
    </citation>
    <scope>NUCLEOTIDE SEQUENCE [LARGE SCALE GENOMIC DNA]</scope>
    <source>
        <strain evidence="7">JCM 17805</strain>
    </source>
</reference>
<evidence type="ECO:0000259" key="5">
    <source>
        <dbReference type="SMART" id="SM01005"/>
    </source>
</evidence>
<evidence type="ECO:0000256" key="4">
    <source>
        <dbReference type="HAMAP-Rule" id="MF_01201"/>
    </source>
</evidence>
<dbReference type="RefSeq" id="WP_345197998.1">
    <property type="nucleotide sequence ID" value="NZ_BAABFL010000457.1"/>
</dbReference>
<dbReference type="InterPro" id="IPR029066">
    <property type="entry name" value="PLP-binding_barrel"/>
</dbReference>
<name>A0ABP8V6Z4_9GAMM</name>
<comment type="pathway">
    <text evidence="4">Amino-acid biosynthesis; D-alanine biosynthesis; D-alanine from L-alanine: step 1/1.</text>
</comment>
<evidence type="ECO:0000256" key="1">
    <source>
        <dbReference type="ARBA" id="ARBA00001933"/>
    </source>
</evidence>
<dbReference type="Gene3D" id="3.20.20.10">
    <property type="entry name" value="Alanine racemase"/>
    <property type="match status" value="1"/>
</dbReference>
<dbReference type="InterPro" id="IPR011079">
    <property type="entry name" value="Ala_racemase_C"/>
</dbReference>
<feature type="active site" description="Proton acceptor; specific for L-alanine" evidence="4">
    <location>
        <position position="255"/>
    </location>
</feature>
<dbReference type="InterPro" id="IPR020622">
    <property type="entry name" value="Ala_racemase_pyridoxalP-BS"/>
</dbReference>
<dbReference type="EC" id="5.1.1.1" evidence="4"/>
<dbReference type="Pfam" id="PF01168">
    <property type="entry name" value="Ala_racemase_N"/>
    <property type="match status" value="1"/>
</dbReference>
<evidence type="ECO:0000313" key="7">
    <source>
        <dbReference type="Proteomes" id="UP001500604"/>
    </source>
</evidence>
<keyword evidence="7" id="KW-1185">Reference proteome</keyword>
<comment type="cofactor">
    <cofactor evidence="1 4">
        <name>pyridoxal 5'-phosphate</name>
        <dbReference type="ChEBI" id="CHEBI:597326"/>
    </cofactor>
</comment>
<comment type="function">
    <text evidence="4">Catalyzes the interconversion of L-alanine and D-alanine. May also act on other amino acids.</text>
</comment>
<dbReference type="InterPro" id="IPR001608">
    <property type="entry name" value="Ala_racemase_N"/>
</dbReference>
<evidence type="ECO:0000256" key="3">
    <source>
        <dbReference type="ARBA" id="ARBA00023235"/>
    </source>
</evidence>
<comment type="catalytic activity">
    <reaction evidence="4">
        <text>L-alanine = D-alanine</text>
        <dbReference type="Rhea" id="RHEA:20249"/>
        <dbReference type="ChEBI" id="CHEBI:57416"/>
        <dbReference type="ChEBI" id="CHEBI:57972"/>
        <dbReference type="EC" id="5.1.1.1"/>
    </reaction>
</comment>
<gene>
    <name evidence="6" type="primary">alr</name>
    <name evidence="6" type="ORF">GCM10023116_38760</name>
</gene>
<dbReference type="PRINTS" id="PR00992">
    <property type="entry name" value="ALARACEMASE"/>
</dbReference>
<sequence length="374" mass="41067">MSRPAQATINLQALRDNLAFVRQLSSSKVVGVIKANAYGHGALTIARVLESERIDCLAVACIEEALELRHNGIQSPILLLEGFYSADELPLIEQYQLTTVIQHQDQIGMLLAYPTKEPLSIWLKLDSGMHRIGFLPKDYPKAYQALIQSGKVKDTVFMTHFSCADDLNNDYTRRQLSTFRRITAGLEGETSLCNSPGVLGWPEAHGNWVRPGLMLYGASPFDVNHPHARQLKPVMELSSSIIAIRDLPAGVPVGYSGTFITNRTTRAGVVAIGYADGYPRHTPSGAPVVINGKRARIMGKISMDMMTVDLTDLPDVKTGDKVILWGAELPAAEVAQHAGTIPYELFCNMKRVNIRYIDAPVTTKQSDTAESISH</sequence>
<dbReference type="Pfam" id="PF00842">
    <property type="entry name" value="Ala_racemase_C"/>
    <property type="match status" value="1"/>
</dbReference>
<dbReference type="PANTHER" id="PTHR30511:SF0">
    <property type="entry name" value="ALANINE RACEMASE, CATABOLIC-RELATED"/>
    <property type="match status" value="1"/>
</dbReference>
<protein>
    <recommendedName>
        <fullName evidence="4">Alanine racemase</fullName>
        <ecNumber evidence="4">5.1.1.1</ecNumber>
    </recommendedName>
</protein>
<dbReference type="SUPFAM" id="SSF50621">
    <property type="entry name" value="Alanine racemase C-terminal domain-like"/>
    <property type="match status" value="1"/>
</dbReference>
<dbReference type="PANTHER" id="PTHR30511">
    <property type="entry name" value="ALANINE RACEMASE"/>
    <property type="match status" value="1"/>
</dbReference>
<dbReference type="InterPro" id="IPR009006">
    <property type="entry name" value="Ala_racemase/Decarboxylase_C"/>
</dbReference>
<dbReference type="EMBL" id="BAABFL010000457">
    <property type="protein sequence ID" value="GAA4651592.1"/>
    <property type="molecule type" value="Genomic_DNA"/>
</dbReference>
<dbReference type="PROSITE" id="PS00395">
    <property type="entry name" value="ALANINE_RACEMASE"/>
    <property type="match status" value="1"/>
</dbReference>
<dbReference type="InterPro" id="IPR000821">
    <property type="entry name" value="Ala_racemase"/>
</dbReference>
<feature type="domain" description="Alanine racemase C-terminal" evidence="5">
    <location>
        <begin position="234"/>
        <end position="357"/>
    </location>
</feature>
<accession>A0ABP8V6Z4</accession>
<dbReference type="Gene3D" id="2.40.37.10">
    <property type="entry name" value="Lyase, Ornithine Decarboxylase, Chain A, domain 1"/>
    <property type="match status" value="1"/>
</dbReference>
<keyword evidence="3 4" id="KW-0413">Isomerase</keyword>
<evidence type="ECO:0000256" key="2">
    <source>
        <dbReference type="ARBA" id="ARBA00022898"/>
    </source>
</evidence>
<comment type="caution">
    <text evidence="6">The sequence shown here is derived from an EMBL/GenBank/DDBJ whole genome shotgun (WGS) entry which is preliminary data.</text>
</comment>
<dbReference type="Proteomes" id="UP001500604">
    <property type="component" value="Unassembled WGS sequence"/>
</dbReference>
<dbReference type="SUPFAM" id="SSF51419">
    <property type="entry name" value="PLP-binding barrel"/>
    <property type="match status" value="1"/>
</dbReference>
<comment type="similarity">
    <text evidence="4">Belongs to the alanine racemase family.</text>
</comment>
<dbReference type="HAMAP" id="MF_01201">
    <property type="entry name" value="Ala_racemase"/>
    <property type="match status" value="1"/>
</dbReference>
<proteinExistence type="inferred from homology"/>
<feature type="binding site" evidence="4">
    <location>
        <position position="303"/>
    </location>
    <ligand>
        <name>substrate</name>
    </ligand>
</feature>
<feature type="active site" description="Proton acceptor; specific for D-alanine" evidence="4">
    <location>
        <position position="34"/>
    </location>
</feature>
<keyword evidence="2 4" id="KW-0663">Pyridoxal phosphate</keyword>
<dbReference type="SMART" id="SM01005">
    <property type="entry name" value="Ala_racemase_C"/>
    <property type="match status" value="1"/>
</dbReference>
<dbReference type="CDD" id="cd06827">
    <property type="entry name" value="PLPDE_III_AR_proteobact"/>
    <property type="match status" value="1"/>
</dbReference>
<organism evidence="6 7">
    <name type="scientific">Kistimonas scapharcae</name>
    <dbReference type="NCBI Taxonomy" id="1036133"/>
    <lineage>
        <taxon>Bacteria</taxon>
        <taxon>Pseudomonadati</taxon>
        <taxon>Pseudomonadota</taxon>
        <taxon>Gammaproteobacteria</taxon>
        <taxon>Oceanospirillales</taxon>
        <taxon>Endozoicomonadaceae</taxon>
        <taxon>Kistimonas</taxon>
    </lineage>
</organism>
<evidence type="ECO:0000313" key="6">
    <source>
        <dbReference type="EMBL" id="GAA4651592.1"/>
    </source>
</evidence>
<feature type="modified residue" description="N6-(pyridoxal phosphate)lysine" evidence="4">
    <location>
        <position position="34"/>
    </location>
</feature>